<name>A0A9N8KQK0_9PEZI</name>
<evidence type="ECO:0000313" key="1">
    <source>
        <dbReference type="EMBL" id="CAD0115138.1"/>
    </source>
</evidence>
<dbReference type="Proteomes" id="UP000745764">
    <property type="component" value="Unassembled WGS sequence"/>
</dbReference>
<keyword evidence="2" id="KW-1185">Reference proteome</keyword>
<organism evidence="1 2">
    <name type="scientific">Aureobasidium uvarum</name>
    <dbReference type="NCBI Taxonomy" id="2773716"/>
    <lineage>
        <taxon>Eukaryota</taxon>
        <taxon>Fungi</taxon>
        <taxon>Dikarya</taxon>
        <taxon>Ascomycota</taxon>
        <taxon>Pezizomycotina</taxon>
        <taxon>Dothideomycetes</taxon>
        <taxon>Dothideomycetidae</taxon>
        <taxon>Dothideales</taxon>
        <taxon>Saccotheciaceae</taxon>
        <taxon>Aureobasidium</taxon>
    </lineage>
</organism>
<dbReference type="EMBL" id="CAINUL010000019">
    <property type="protein sequence ID" value="CAD0115138.1"/>
    <property type="molecule type" value="Genomic_DNA"/>
</dbReference>
<proteinExistence type="predicted"/>
<comment type="caution">
    <text evidence="1">The sequence shown here is derived from an EMBL/GenBank/DDBJ whole genome shotgun (WGS) entry which is preliminary data.</text>
</comment>
<accession>A0A9N8KQK0</accession>
<gene>
    <name evidence="1" type="ORF">AWRI4620_LOCUS9393</name>
</gene>
<sequence length="193" mass="21820">MVPLVCIFASLGKSQLSQTDNRPNIEVTGSPTENITAEDSSLHLKTRMQEWQTQVEKALQFFEKMNRWSAAAKKSRDVVSRLYEASKFLASEEYLHNSSTHSHSINTHALDFDVSSQAQQPVSTSDPTTNDIWGLSPNRAATLNNFWFDDMMWDVPVTLDTDIFENTGNGFELDWLAGLNDTHSGSDVWQFQQ</sequence>
<dbReference type="OrthoDB" id="3362851at2759"/>
<protein>
    <submittedName>
        <fullName evidence="1">Uncharacterized protein</fullName>
    </submittedName>
</protein>
<dbReference type="AlphaFoldDB" id="A0A9N8KQK0"/>
<reference evidence="1" key="1">
    <citation type="submission" date="2020-06" db="EMBL/GenBank/DDBJ databases">
        <authorList>
            <person name="Onetto C."/>
        </authorList>
    </citation>
    <scope>NUCLEOTIDE SEQUENCE</scope>
</reference>
<evidence type="ECO:0000313" key="2">
    <source>
        <dbReference type="Proteomes" id="UP000745764"/>
    </source>
</evidence>